<organism evidence="1 2">
    <name type="scientific">Coptis chinensis</name>
    <dbReference type="NCBI Taxonomy" id="261450"/>
    <lineage>
        <taxon>Eukaryota</taxon>
        <taxon>Viridiplantae</taxon>
        <taxon>Streptophyta</taxon>
        <taxon>Embryophyta</taxon>
        <taxon>Tracheophyta</taxon>
        <taxon>Spermatophyta</taxon>
        <taxon>Magnoliopsida</taxon>
        <taxon>Ranunculales</taxon>
        <taxon>Ranunculaceae</taxon>
        <taxon>Coptidoideae</taxon>
        <taxon>Coptis</taxon>
    </lineage>
</organism>
<reference evidence="1 2" key="1">
    <citation type="submission" date="2020-10" db="EMBL/GenBank/DDBJ databases">
        <title>The Coptis chinensis genome and diversification of protoberbering-type alkaloids.</title>
        <authorList>
            <person name="Wang B."/>
            <person name="Shu S."/>
            <person name="Song C."/>
            <person name="Liu Y."/>
        </authorList>
    </citation>
    <scope>NUCLEOTIDE SEQUENCE [LARGE SCALE GENOMIC DNA]</scope>
    <source>
        <strain evidence="1">HL-2020</strain>
        <tissue evidence="1">Leaf</tissue>
    </source>
</reference>
<dbReference type="GO" id="GO:0000373">
    <property type="term" value="P:Group II intron splicing"/>
    <property type="evidence" value="ECO:0007669"/>
    <property type="project" value="InterPro"/>
</dbReference>
<dbReference type="PANTHER" id="PTHR47594:SF5">
    <property type="entry name" value="PENTACOTRIPEPTIDE-REPEAT REGION OF PRORP DOMAIN-CONTAINING PROTEIN"/>
    <property type="match status" value="1"/>
</dbReference>
<accession>A0A835LR41</accession>
<dbReference type="GO" id="GO:0003723">
    <property type="term" value="F:RNA binding"/>
    <property type="evidence" value="ECO:0007669"/>
    <property type="project" value="InterPro"/>
</dbReference>
<evidence type="ECO:0000313" key="2">
    <source>
        <dbReference type="Proteomes" id="UP000631114"/>
    </source>
</evidence>
<dbReference type="InterPro" id="IPR011990">
    <property type="entry name" value="TPR-like_helical_dom_sf"/>
</dbReference>
<dbReference type="Gene3D" id="1.25.40.10">
    <property type="entry name" value="Tetratricopeptide repeat domain"/>
    <property type="match status" value="1"/>
</dbReference>
<protein>
    <submittedName>
        <fullName evidence="1">Uncharacterized protein</fullName>
    </submittedName>
</protein>
<dbReference type="OrthoDB" id="1726926at2759"/>
<dbReference type="GO" id="GO:0009658">
    <property type="term" value="P:chloroplast organization"/>
    <property type="evidence" value="ECO:0007669"/>
    <property type="project" value="InterPro"/>
</dbReference>
<dbReference type="AlphaFoldDB" id="A0A835LR41"/>
<proteinExistence type="predicted"/>
<evidence type="ECO:0000313" key="1">
    <source>
        <dbReference type="EMBL" id="KAF9601762.1"/>
    </source>
</evidence>
<dbReference type="EMBL" id="JADFTS010000006">
    <property type="protein sequence ID" value="KAF9601762.1"/>
    <property type="molecule type" value="Genomic_DNA"/>
</dbReference>
<dbReference type="Proteomes" id="UP000631114">
    <property type="component" value="Unassembled WGS sequence"/>
</dbReference>
<comment type="caution">
    <text evidence="1">The sequence shown here is derived from an EMBL/GenBank/DDBJ whole genome shotgun (WGS) entry which is preliminary data.</text>
</comment>
<sequence length="78" mass="8815">MIQNAQEFFFELKNQGEGNGCVPDKLTLTILIRNLEKVGEGELVEVVKKDCVEYVGCPEKFLEEVGRKFPKRKSVGLV</sequence>
<gene>
    <name evidence="1" type="ORF">IFM89_022876</name>
</gene>
<keyword evidence="2" id="KW-1185">Reference proteome</keyword>
<dbReference type="PANTHER" id="PTHR47594">
    <property type="entry name" value="PPR CONTAINING PLANT-LIKE PROTEIN"/>
    <property type="match status" value="1"/>
</dbReference>
<name>A0A835LR41_9MAGN</name>
<dbReference type="InterPro" id="IPR044190">
    <property type="entry name" value="THA8-like"/>
</dbReference>